<dbReference type="EMBL" id="NFKP01000008">
    <property type="protein sequence ID" value="OUP69647.1"/>
    <property type="molecule type" value="Genomic_DNA"/>
</dbReference>
<dbReference type="RefSeq" id="WP_006876317.1">
    <property type="nucleotide sequence ID" value="NZ_CABIWA010000001.1"/>
</dbReference>
<evidence type="ECO:0000313" key="4">
    <source>
        <dbReference type="Proteomes" id="UP000095765"/>
    </source>
</evidence>
<accession>A0A174M6T3</accession>
<evidence type="ECO:0008006" key="6">
    <source>
        <dbReference type="Google" id="ProtNLM"/>
    </source>
</evidence>
<dbReference type="AlphaFoldDB" id="A0A174M6T3"/>
<name>A0A174M6T3_9FIRM</name>
<keyword evidence="1" id="KW-0812">Transmembrane</keyword>
<dbReference type="Proteomes" id="UP000196386">
    <property type="component" value="Unassembled WGS sequence"/>
</dbReference>
<evidence type="ECO:0000313" key="5">
    <source>
        <dbReference type="Proteomes" id="UP000196386"/>
    </source>
</evidence>
<evidence type="ECO:0000313" key="3">
    <source>
        <dbReference type="EMBL" id="OUP69647.1"/>
    </source>
</evidence>
<dbReference type="GeneID" id="72464766"/>
<evidence type="ECO:0000313" key="2">
    <source>
        <dbReference type="EMBL" id="CUP30557.1"/>
    </source>
</evidence>
<gene>
    <name evidence="3" type="ORF">B5F11_08375</name>
    <name evidence="2" type="ORF">ERS852551_00385</name>
</gene>
<evidence type="ECO:0000256" key="1">
    <source>
        <dbReference type="SAM" id="Phobius"/>
    </source>
</evidence>
<reference evidence="2 4" key="1">
    <citation type="submission" date="2015-09" db="EMBL/GenBank/DDBJ databases">
        <authorList>
            <consortium name="Pathogen Informatics"/>
        </authorList>
    </citation>
    <scope>NUCLEOTIDE SEQUENCE [LARGE SCALE GENOMIC DNA]</scope>
    <source>
        <strain evidence="2 4">2789STDY5834939</strain>
    </source>
</reference>
<feature type="transmembrane region" description="Helical" evidence="1">
    <location>
        <begin position="46"/>
        <end position="63"/>
    </location>
</feature>
<sequence>MARQPGFDPAASHNSRQMKKSTQVALGGLSSALCLLLMFMTGLIPFSSYIFPALAGIVLISVREENGLKTALLVYAATSLLALLIIPDREAVMMYIMLLGYYPLAKPWIERLARPLSILFKLLLFNIVVVAFYYVMLFVFGVPDMLEGWGDFGRYTVAVILVIVNFTLFMYDYLLTQALHIYRGWFRPKILRKII</sequence>
<reference evidence="3" key="3">
    <citation type="journal article" date="2018" name="BMC Genomics">
        <title>Whole genome sequencing and function prediction of 133 gut anaerobes isolated from chicken caecum in pure cultures.</title>
        <authorList>
            <person name="Medvecky M."/>
            <person name="Cejkova D."/>
            <person name="Polansky O."/>
            <person name="Karasova D."/>
            <person name="Kubasova T."/>
            <person name="Cizek A."/>
            <person name="Rychlik I."/>
        </authorList>
    </citation>
    <scope>NUCLEOTIDE SEQUENCE</scope>
    <source>
        <strain evidence="3">An175</strain>
    </source>
</reference>
<feature type="transmembrane region" description="Helical" evidence="1">
    <location>
        <begin position="118"/>
        <end position="140"/>
    </location>
</feature>
<organism evidence="2 4">
    <name type="scientific">Anaerotruncus colihominis</name>
    <dbReference type="NCBI Taxonomy" id="169435"/>
    <lineage>
        <taxon>Bacteria</taxon>
        <taxon>Bacillati</taxon>
        <taxon>Bacillota</taxon>
        <taxon>Clostridia</taxon>
        <taxon>Eubacteriales</taxon>
        <taxon>Oscillospiraceae</taxon>
        <taxon>Anaerotruncus</taxon>
    </lineage>
</organism>
<proteinExistence type="predicted"/>
<dbReference type="EMBL" id="CZBE01000002">
    <property type="protein sequence ID" value="CUP30557.1"/>
    <property type="molecule type" value="Genomic_DNA"/>
</dbReference>
<dbReference type="Proteomes" id="UP000095765">
    <property type="component" value="Unassembled WGS sequence"/>
</dbReference>
<feature type="transmembrane region" description="Helical" evidence="1">
    <location>
        <begin position="152"/>
        <end position="174"/>
    </location>
</feature>
<protein>
    <recommendedName>
        <fullName evidence="6">DUF2232 domain-containing protein</fullName>
    </recommendedName>
</protein>
<feature type="transmembrane region" description="Helical" evidence="1">
    <location>
        <begin position="92"/>
        <end position="109"/>
    </location>
</feature>
<feature type="transmembrane region" description="Helical" evidence="1">
    <location>
        <begin position="70"/>
        <end position="86"/>
    </location>
</feature>
<reference evidence="5" key="2">
    <citation type="submission" date="2017-04" db="EMBL/GenBank/DDBJ databases">
        <title>Function of individual gut microbiota members based on whole genome sequencing of pure cultures obtained from chicken caecum.</title>
        <authorList>
            <person name="Medvecky M."/>
            <person name="Cejkova D."/>
            <person name="Polansky O."/>
            <person name="Karasova D."/>
            <person name="Kubasova T."/>
            <person name="Cizek A."/>
            <person name="Rychlik I."/>
        </authorList>
    </citation>
    <scope>NUCLEOTIDE SEQUENCE [LARGE SCALE GENOMIC DNA]</scope>
    <source>
        <strain evidence="5">An175</strain>
    </source>
</reference>
<keyword evidence="1" id="KW-1133">Transmembrane helix</keyword>
<keyword evidence="1" id="KW-0472">Membrane</keyword>